<dbReference type="Proteomes" id="UP000013961">
    <property type="component" value="Chromosome"/>
</dbReference>
<sequence length="190" mass="21437">MRYRSPGEGTMKRMLAATALTAALTALGTPAVHAAPNREAVTEHVRAWEKAYNDVDTNKIGDLTCDKYRDRETANNESRIPTWDDFVKPRDLYAKFPKLTQETLDQLLDAAKRKDAAAFRQASVQVVRENAHLTVTNIDKINVIEAKNATVTVTTSSVWGNDSPKTTTSDWYLTYERDAWRYCNPVITVR</sequence>
<evidence type="ECO:0000313" key="2">
    <source>
        <dbReference type="EMBL" id="AGM28312.1"/>
    </source>
</evidence>
<proteinExistence type="predicted"/>
<evidence type="ECO:0000256" key="1">
    <source>
        <dbReference type="SAM" id="SignalP"/>
    </source>
</evidence>
<evidence type="ECO:0008006" key="4">
    <source>
        <dbReference type="Google" id="ProtNLM"/>
    </source>
</evidence>
<name>A0AB33A971_9MYCO</name>
<reference evidence="2 3" key="1">
    <citation type="journal article" date="2013" name="Genome Announc.">
        <title>Complete Genome Sequence of Mycobacterium massiliense Clinical Strain Asan 50594, Belonging to the Type II Genotype.</title>
        <authorList>
            <person name="Kim B.J."/>
            <person name="Kim B.R."/>
            <person name="Hong S.H."/>
            <person name="Seok S.H."/>
            <person name="Kook Y.H."/>
            <person name="Kim B.J."/>
        </authorList>
    </citation>
    <scope>NUCLEOTIDE SEQUENCE [LARGE SCALE GENOMIC DNA]</scope>
    <source>
        <strain evidence="2 3">50594</strain>
    </source>
</reference>
<protein>
    <recommendedName>
        <fullName evidence="4">Secreted protein</fullName>
    </recommendedName>
</protein>
<dbReference type="EMBL" id="CP004374">
    <property type="protein sequence ID" value="AGM28312.1"/>
    <property type="molecule type" value="Genomic_DNA"/>
</dbReference>
<dbReference type="KEGG" id="mabb:MASS_1710"/>
<feature type="chain" id="PRO_5044284012" description="Secreted protein" evidence="1">
    <location>
        <begin position="35"/>
        <end position="190"/>
    </location>
</feature>
<feature type="signal peptide" evidence="1">
    <location>
        <begin position="1"/>
        <end position="34"/>
    </location>
</feature>
<keyword evidence="1" id="KW-0732">Signal</keyword>
<dbReference type="AlphaFoldDB" id="A0AB33A971"/>
<gene>
    <name evidence="2" type="ORF">MASS_1710</name>
</gene>
<organism evidence="2 3">
    <name type="scientific">Mycobacteroides abscessus subsp. bolletii 50594</name>
    <dbReference type="NCBI Taxonomy" id="1303024"/>
    <lineage>
        <taxon>Bacteria</taxon>
        <taxon>Bacillati</taxon>
        <taxon>Actinomycetota</taxon>
        <taxon>Actinomycetes</taxon>
        <taxon>Mycobacteriales</taxon>
        <taxon>Mycobacteriaceae</taxon>
        <taxon>Mycobacteroides</taxon>
        <taxon>Mycobacteroides abscessus</taxon>
    </lineage>
</organism>
<evidence type="ECO:0000313" key="3">
    <source>
        <dbReference type="Proteomes" id="UP000013961"/>
    </source>
</evidence>
<accession>A0AB33A971</accession>